<dbReference type="RefSeq" id="WP_271216011.1">
    <property type="nucleotide sequence ID" value="NZ_BAAAVD010000006.1"/>
</dbReference>
<dbReference type="Gene3D" id="2.40.10.10">
    <property type="entry name" value="Trypsin-like serine proteases"/>
    <property type="match status" value="2"/>
</dbReference>
<dbReference type="AlphaFoldDB" id="A0A9W6MB63"/>
<dbReference type="InterPro" id="IPR009003">
    <property type="entry name" value="Peptidase_S1_PA"/>
</dbReference>
<keyword evidence="3" id="KW-1185">Reference proteome</keyword>
<protein>
    <submittedName>
        <fullName evidence="2">Uncharacterized protein</fullName>
    </submittedName>
</protein>
<comment type="caution">
    <text evidence="2">The sequence shown here is derived from an EMBL/GenBank/DDBJ whole genome shotgun (WGS) entry which is preliminary data.</text>
</comment>
<organism evidence="2 3">
    <name type="scientific">Streptosporangium carneum</name>
    <dbReference type="NCBI Taxonomy" id="47481"/>
    <lineage>
        <taxon>Bacteria</taxon>
        <taxon>Bacillati</taxon>
        <taxon>Actinomycetota</taxon>
        <taxon>Actinomycetes</taxon>
        <taxon>Streptosporangiales</taxon>
        <taxon>Streptosporangiaceae</taxon>
        <taxon>Streptosporangium</taxon>
    </lineage>
</organism>
<name>A0A9W6MB63_9ACTN</name>
<evidence type="ECO:0000256" key="1">
    <source>
        <dbReference type="SAM" id="SignalP"/>
    </source>
</evidence>
<dbReference type="EMBL" id="BSEV01000001">
    <property type="protein sequence ID" value="GLK07480.1"/>
    <property type="molecule type" value="Genomic_DNA"/>
</dbReference>
<feature type="chain" id="PRO_5040749793" evidence="1">
    <location>
        <begin position="26"/>
        <end position="453"/>
    </location>
</feature>
<evidence type="ECO:0000313" key="2">
    <source>
        <dbReference type="EMBL" id="GLK07480.1"/>
    </source>
</evidence>
<dbReference type="Proteomes" id="UP001143474">
    <property type="component" value="Unassembled WGS sequence"/>
</dbReference>
<keyword evidence="1" id="KW-0732">Signal</keyword>
<gene>
    <name evidence="2" type="ORF">GCM10017600_08850</name>
</gene>
<feature type="signal peptide" evidence="1">
    <location>
        <begin position="1"/>
        <end position="25"/>
    </location>
</feature>
<dbReference type="SUPFAM" id="SSF50494">
    <property type="entry name" value="Trypsin-like serine proteases"/>
    <property type="match status" value="1"/>
</dbReference>
<reference evidence="2" key="2">
    <citation type="submission" date="2023-01" db="EMBL/GenBank/DDBJ databases">
        <authorList>
            <person name="Sun Q."/>
            <person name="Evtushenko L."/>
        </authorList>
    </citation>
    <scope>NUCLEOTIDE SEQUENCE</scope>
    <source>
        <strain evidence="2">VKM Ac-2007</strain>
    </source>
</reference>
<accession>A0A9W6MB63</accession>
<evidence type="ECO:0000313" key="3">
    <source>
        <dbReference type="Proteomes" id="UP001143474"/>
    </source>
</evidence>
<sequence length="453" mass="49064">MKRYLAAIPLLLTGTSVISPSEALAGVGDPVVIQGDSVERPRLQQVKSDAERHGTPLAEAIEQYAKKAEAARKVRPNWPDGPPGRPEIEIDDLSLTEIDDLGALAKTKGITLEESIDRWGWAEEFTKFAAGLRNEFPGQIAAVAMVDDGRGAQFGFKGPVPPAALESARKLPARVELAGDRGYTEEEFRATTSQLLQTLSEQPGVAVAAVADAEPFTGKIEFKVKFKEAAAGVAAESLQELIRSSTTQKNINAVVSRDDGLTVPVNEDSYLRGGGHQERTDGTPWCTMGFNITNGTTRRSSTAEHCADDPYLWYINHPTQGGDRTTISRMFRSTSFDVASYNEGGKTLTRTFYANVNSPRYADDALWADDGVPVCVYGRVSGHACSIVDYHTGERGNVIVEHAVTTGGDSGGPWFWNNTAYGIHAGRAYTDGPSRFTGVGYSPWGSSWQVWTR</sequence>
<dbReference type="InterPro" id="IPR043504">
    <property type="entry name" value="Peptidase_S1_PA_chymotrypsin"/>
</dbReference>
<reference evidence="2" key="1">
    <citation type="journal article" date="2014" name="Int. J. Syst. Evol. Microbiol.">
        <title>Complete genome sequence of Corynebacterium casei LMG S-19264T (=DSM 44701T), isolated from a smear-ripened cheese.</title>
        <authorList>
            <consortium name="US DOE Joint Genome Institute (JGI-PGF)"/>
            <person name="Walter F."/>
            <person name="Albersmeier A."/>
            <person name="Kalinowski J."/>
            <person name="Ruckert C."/>
        </authorList>
    </citation>
    <scope>NUCLEOTIDE SEQUENCE</scope>
    <source>
        <strain evidence="2">VKM Ac-2007</strain>
    </source>
</reference>
<proteinExistence type="predicted"/>